<evidence type="ECO:0000256" key="4">
    <source>
        <dbReference type="ARBA" id="ARBA00022692"/>
    </source>
</evidence>
<dbReference type="Pfam" id="PF12704">
    <property type="entry name" value="MacB_PCD"/>
    <property type="match status" value="1"/>
</dbReference>
<protein>
    <submittedName>
        <fullName evidence="10">ABC transporter permease</fullName>
    </submittedName>
</protein>
<evidence type="ECO:0000313" key="11">
    <source>
        <dbReference type="Proteomes" id="UP000032452"/>
    </source>
</evidence>
<dbReference type="RefSeq" id="WP_045054631.1">
    <property type="nucleotide sequence ID" value="NZ_CAWMDP010000042.1"/>
</dbReference>
<reference evidence="10 11" key="1">
    <citation type="submission" date="2015-02" db="EMBL/GenBank/DDBJ databases">
        <title>Draft genome of a novel marine cyanobacterium (Chroococcales) isolated from South Atlantic Ocean.</title>
        <authorList>
            <person name="Rigonato J."/>
            <person name="Alvarenga D.O."/>
            <person name="Branco L.H."/>
            <person name="Varani A.M."/>
            <person name="Brandini F.P."/>
            <person name="Fiore M.F."/>
        </authorList>
    </citation>
    <scope>NUCLEOTIDE SEQUENCE [LARGE SCALE GENOMIC DNA]</scope>
    <source>
        <strain evidence="10 11">CENA595</strain>
    </source>
</reference>
<evidence type="ECO:0000256" key="2">
    <source>
        <dbReference type="ARBA" id="ARBA00022448"/>
    </source>
</evidence>
<evidence type="ECO:0000259" key="8">
    <source>
        <dbReference type="Pfam" id="PF02687"/>
    </source>
</evidence>
<keyword evidence="3" id="KW-1003">Cell membrane</keyword>
<keyword evidence="4 7" id="KW-0812">Transmembrane</keyword>
<name>A0A0D8ZX90_9CYAN</name>
<feature type="transmembrane region" description="Helical" evidence="7">
    <location>
        <begin position="21"/>
        <end position="41"/>
    </location>
</feature>
<evidence type="ECO:0000256" key="1">
    <source>
        <dbReference type="ARBA" id="ARBA00004651"/>
    </source>
</evidence>
<dbReference type="AlphaFoldDB" id="A0A0D8ZX90"/>
<feature type="transmembrane region" description="Helical" evidence="7">
    <location>
        <begin position="287"/>
        <end position="312"/>
    </location>
</feature>
<gene>
    <name evidence="10" type="ORF">UH38_10600</name>
</gene>
<keyword evidence="11" id="KW-1185">Reference proteome</keyword>
<dbReference type="InterPro" id="IPR005891">
    <property type="entry name" value="DevC"/>
</dbReference>
<dbReference type="InterPro" id="IPR051125">
    <property type="entry name" value="ABC-4/HrtB_transporter"/>
</dbReference>
<dbReference type="InterPro" id="IPR025857">
    <property type="entry name" value="MacB_PCD"/>
</dbReference>
<dbReference type="GO" id="GO:0005886">
    <property type="term" value="C:plasma membrane"/>
    <property type="evidence" value="ECO:0007669"/>
    <property type="project" value="UniProtKB-SubCell"/>
</dbReference>
<dbReference type="PATRIC" id="fig|1618023.3.peg.3888"/>
<evidence type="ECO:0000256" key="6">
    <source>
        <dbReference type="ARBA" id="ARBA00023136"/>
    </source>
</evidence>
<feature type="transmembrane region" description="Helical" evidence="7">
    <location>
        <begin position="371"/>
        <end position="399"/>
    </location>
</feature>
<keyword evidence="5 7" id="KW-1133">Transmembrane helix</keyword>
<feature type="domain" description="ABC3 transporter permease C-terminal" evidence="8">
    <location>
        <begin position="296"/>
        <end position="407"/>
    </location>
</feature>
<feature type="transmembrane region" description="Helical" evidence="7">
    <location>
        <begin position="343"/>
        <end position="365"/>
    </location>
</feature>
<keyword evidence="6 7" id="KW-0472">Membrane</keyword>
<evidence type="ECO:0000259" key="9">
    <source>
        <dbReference type="Pfam" id="PF12704"/>
    </source>
</evidence>
<organism evidence="10 11">
    <name type="scientific">Aliterella atlantica CENA595</name>
    <dbReference type="NCBI Taxonomy" id="1618023"/>
    <lineage>
        <taxon>Bacteria</taxon>
        <taxon>Bacillati</taxon>
        <taxon>Cyanobacteriota</taxon>
        <taxon>Cyanophyceae</taxon>
        <taxon>Chroococcidiopsidales</taxon>
        <taxon>Aliterellaceae</taxon>
        <taxon>Aliterella</taxon>
    </lineage>
</organism>
<dbReference type="InterPro" id="IPR003838">
    <property type="entry name" value="ABC3_permease_C"/>
</dbReference>
<comment type="caution">
    <text evidence="10">The sequence shown here is derived from an EMBL/GenBank/DDBJ whole genome shotgun (WGS) entry which is preliminary data.</text>
</comment>
<evidence type="ECO:0000256" key="5">
    <source>
        <dbReference type="ARBA" id="ARBA00022989"/>
    </source>
</evidence>
<dbReference type="EMBL" id="JYON01000009">
    <property type="protein sequence ID" value="KJH71826.1"/>
    <property type="molecule type" value="Genomic_DNA"/>
</dbReference>
<proteinExistence type="predicted"/>
<dbReference type="PANTHER" id="PTHR43738:SF1">
    <property type="entry name" value="HEMIN TRANSPORT SYSTEM PERMEASE PROTEIN HRTB-RELATED"/>
    <property type="match status" value="1"/>
</dbReference>
<dbReference type="STRING" id="1618023.UH38_10600"/>
<comment type="subcellular location">
    <subcellularLocation>
        <location evidence="1">Cell membrane</location>
        <topology evidence="1">Multi-pass membrane protein</topology>
    </subcellularLocation>
</comment>
<feature type="domain" description="MacB-like periplasmic core" evidence="9">
    <location>
        <begin position="21"/>
        <end position="261"/>
    </location>
</feature>
<dbReference type="Pfam" id="PF02687">
    <property type="entry name" value="FtsX"/>
    <property type="match status" value="1"/>
</dbReference>
<sequence length="413" mass="44266">MVSIARKHLLEDIPRFLVAQAGIMFAVSLVTIQAGIFTGFIRSTTQLIDNSSADIWLASASLVHTELTLPIPLAHLNQAREVEGVERAEALIIKSGVWRDRTDEIAVVRLVGFDPDGRLFIPQNITQGSLSAIKAPYTAIVDSTNLKSLNVSKVGDVAQISTLPVELVGLTQGNRSIASNPFIFTDLANSNAYANSGQVANLSCKLPSGSGDIQCTNTFTKPDPNATEPPKDLTSADTISFILIQARSGENIQALQQRLESAIPDTRAYTREELTQKTQQFWQQRTGIGFILGLGAGVGVIVGGIIVGQILYSSVSDRLQEYGTLKAMGASDRIIYGAIVEQAVWMAVLGYFPGMALCWAVGIWTFATQGIVILITPTIAIAVFGISVVMCVGSAIFAIQKVIRLDPATVFKG</sequence>
<dbReference type="PANTHER" id="PTHR43738">
    <property type="entry name" value="ABC TRANSPORTER, MEMBRANE PROTEIN"/>
    <property type="match status" value="1"/>
</dbReference>
<dbReference type="Proteomes" id="UP000032452">
    <property type="component" value="Unassembled WGS sequence"/>
</dbReference>
<evidence type="ECO:0000313" key="10">
    <source>
        <dbReference type="EMBL" id="KJH71826.1"/>
    </source>
</evidence>
<dbReference type="PIRSF" id="PIRSF031773">
    <property type="entry name" value="DevC"/>
    <property type="match status" value="1"/>
</dbReference>
<evidence type="ECO:0000256" key="7">
    <source>
        <dbReference type="SAM" id="Phobius"/>
    </source>
</evidence>
<evidence type="ECO:0000256" key="3">
    <source>
        <dbReference type="ARBA" id="ARBA00022475"/>
    </source>
</evidence>
<accession>A0A0D8ZX90</accession>
<dbReference type="OrthoDB" id="417886at2"/>
<keyword evidence="2" id="KW-0813">Transport</keyword>